<dbReference type="CDD" id="cd14364">
    <property type="entry name" value="CUE_ASCC2"/>
    <property type="match status" value="1"/>
</dbReference>
<feature type="compositionally biased region" description="Polar residues" evidence="1">
    <location>
        <begin position="11"/>
        <end position="20"/>
    </location>
</feature>
<dbReference type="PROSITE" id="PS51140">
    <property type="entry name" value="CUE"/>
    <property type="match status" value="1"/>
</dbReference>
<dbReference type="InterPro" id="IPR003892">
    <property type="entry name" value="CUE"/>
</dbReference>
<feature type="region of interest" description="Disordered" evidence="1">
    <location>
        <begin position="621"/>
        <end position="703"/>
    </location>
</feature>
<feature type="compositionally biased region" description="Acidic residues" evidence="1">
    <location>
        <begin position="541"/>
        <end position="556"/>
    </location>
</feature>
<proteinExistence type="predicted"/>
<feature type="compositionally biased region" description="Polar residues" evidence="1">
    <location>
        <begin position="584"/>
        <end position="599"/>
    </location>
</feature>
<dbReference type="PANTHER" id="PTHR21494:SF0">
    <property type="entry name" value="ACTIVATING SIGNAL COINTEGRATOR 1 COMPLEX SUBUNIT 2"/>
    <property type="match status" value="1"/>
</dbReference>
<dbReference type="InterPro" id="IPR052586">
    <property type="entry name" value="ASCC2"/>
</dbReference>
<name>A0ABR1IZA0_9AGAR</name>
<reference evidence="3 4" key="1">
    <citation type="submission" date="2024-01" db="EMBL/GenBank/DDBJ databases">
        <title>A draft genome for the cacao thread blight pathogen Marasmiellus scandens.</title>
        <authorList>
            <person name="Baruah I.K."/>
            <person name="Leung J."/>
            <person name="Bukari Y."/>
            <person name="Amoako-Attah I."/>
            <person name="Meinhardt L.W."/>
            <person name="Bailey B.A."/>
            <person name="Cohen S.P."/>
        </authorList>
    </citation>
    <scope>NUCLEOTIDE SEQUENCE [LARGE SCALE GENOMIC DNA]</scope>
    <source>
        <strain evidence="3 4">GH-19</strain>
    </source>
</reference>
<dbReference type="SUPFAM" id="SSF46934">
    <property type="entry name" value="UBA-like"/>
    <property type="match status" value="1"/>
</dbReference>
<feature type="compositionally biased region" description="Basic and acidic residues" evidence="1">
    <location>
        <begin position="670"/>
        <end position="680"/>
    </location>
</feature>
<feature type="domain" description="CUE" evidence="2">
    <location>
        <begin position="393"/>
        <end position="440"/>
    </location>
</feature>
<dbReference type="Gene3D" id="1.10.8.10">
    <property type="entry name" value="DNA helicase RuvA subunit, C-terminal domain"/>
    <property type="match status" value="1"/>
</dbReference>
<evidence type="ECO:0000313" key="4">
    <source>
        <dbReference type="Proteomes" id="UP001498398"/>
    </source>
</evidence>
<evidence type="ECO:0000313" key="3">
    <source>
        <dbReference type="EMBL" id="KAK7445397.1"/>
    </source>
</evidence>
<accession>A0ABR1IZA0</accession>
<dbReference type="InterPro" id="IPR041800">
    <property type="entry name" value="ASCC2_CUE"/>
</dbReference>
<feature type="compositionally biased region" description="Basic residues" evidence="1">
    <location>
        <begin position="681"/>
        <end position="697"/>
    </location>
</feature>
<sequence length="703" mass="77624">MTVDELPPYPSTQSRKTLSPSQLATLNQKIASCLSDTLSLPPIKCDNQSTHLFIATYASDAAFQTLQSLIWKPDTSLSRDERLIRKSVLQLAERLARSLDSQTLVDLAVTYGSTNPSRIQSIFMTAFKTNSSLSSTGAELVAAFTTLLDSSDALGLYHLRKSAHCILCLLRVSTPEILQSFARSKNFYLAVAKAYDQRLISLANSYGGLSAVQNAEGRELANDDWEKIWLETKVAFMDSFHICISFWLKQLASSSGQNLANETEHAFDIVFGLSQLNPSTSEIPPTPFLNQSLLVDYQQSYDLTHTLSTALHHAKERDARLDLLESSLHSGNDASSPGAGSSTQKNPGVLKILLRSSGVPVGVDNLGKGKHIDKGKAKEIYISEPIPSPPDPDLEMKVIQVLDIFPDQSAEYIKALLSSPSQPFHGNPEKVIEALLEGTAPTHDELLHNTVPVPSQGSYSVEDRRNIFDDDMDLSRLRVGKKTEDEATFLQDRAFVEQMKADILRRAEQISDEEDEEGTKQDTFAFEDDTELDGHVKVMGDGEESDESDEEQDDEEAKPQAPETIMELAYIRDPKVFDRDANTKRSQGRAQLKAQTGWTDEQIEGWKIMLERDPKGKERILRKHEFSGNNPVLVHREQPTPGSSRGRGGRGRGGRGRGGGRGGGDGNNAARERAWKDKNKASRGNHNRKRGHDKKMARAGGPG</sequence>
<feature type="compositionally biased region" description="Gly residues" evidence="1">
    <location>
        <begin position="656"/>
        <end position="666"/>
    </location>
</feature>
<dbReference type="PANTHER" id="PTHR21494">
    <property type="entry name" value="ACTIVATING SIGNAL COINTEGRATOR 1 COMPLEX SUBUNIT 2 ASC-1 COMPLEX SUBUNIT P100"/>
    <property type="match status" value="1"/>
</dbReference>
<comment type="caution">
    <text evidence="3">The sequence shown here is derived from an EMBL/GenBank/DDBJ whole genome shotgun (WGS) entry which is preliminary data.</text>
</comment>
<protein>
    <recommendedName>
        <fullName evidence="2">CUE domain-containing protein</fullName>
    </recommendedName>
</protein>
<evidence type="ECO:0000259" key="2">
    <source>
        <dbReference type="PROSITE" id="PS51140"/>
    </source>
</evidence>
<dbReference type="InterPro" id="IPR009060">
    <property type="entry name" value="UBA-like_sf"/>
</dbReference>
<gene>
    <name evidence="3" type="ORF">VKT23_014814</name>
</gene>
<feature type="compositionally biased region" description="Basic and acidic residues" evidence="1">
    <location>
        <begin position="570"/>
        <end position="583"/>
    </location>
</feature>
<keyword evidence="4" id="KW-1185">Reference proteome</keyword>
<organism evidence="3 4">
    <name type="scientific">Marasmiellus scandens</name>
    <dbReference type="NCBI Taxonomy" id="2682957"/>
    <lineage>
        <taxon>Eukaryota</taxon>
        <taxon>Fungi</taxon>
        <taxon>Dikarya</taxon>
        <taxon>Basidiomycota</taxon>
        <taxon>Agaricomycotina</taxon>
        <taxon>Agaricomycetes</taxon>
        <taxon>Agaricomycetidae</taxon>
        <taxon>Agaricales</taxon>
        <taxon>Marasmiineae</taxon>
        <taxon>Omphalotaceae</taxon>
        <taxon>Marasmiellus</taxon>
    </lineage>
</organism>
<dbReference type="Proteomes" id="UP001498398">
    <property type="component" value="Unassembled WGS sequence"/>
</dbReference>
<feature type="region of interest" description="Disordered" evidence="1">
    <location>
        <begin position="1"/>
        <end position="20"/>
    </location>
</feature>
<dbReference type="EMBL" id="JBANRG010000047">
    <property type="protein sequence ID" value="KAK7445397.1"/>
    <property type="molecule type" value="Genomic_DNA"/>
</dbReference>
<evidence type="ECO:0000256" key="1">
    <source>
        <dbReference type="SAM" id="MobiDB-lite"/>
    </source>
</evidence>
<feature type="region of interest" description="Disordered" evidence="1">
    <location>
        <begin position="536"/>
        <end position="605"/>
    </location>
</feature>